<evidence type="ECO:0000259" key="9">
    <source>
        <dbReference type="PROSITE" id="PS50878"/>
    </source>
</evidence>
<dbReference type="PANTHER" id="PTHR37984">
    <property type="entry name" value="PROTEIN CBG26694"/>
    <property type="match status" value="1"/>
</dbReference>
<feature type="compositionally biased region" description="Polar residues" evidence="8">
    <location>
        <begin position="563"/>
        <end position="593"/>
    </location>
</feature>
<evidence type="ECO:0000256" key="4">
    <source>
        <dbReference type="ARBA" id="ARBA00022722"/>
    </source>
</evidence>
<sequence>MIQKKTLRPSERVVSGEVTPGLITCINVKEMSQDGGLQKERRWKTLPDTCCSWTRVPRPGTVLSEVLLSGGVLGDDAADLVFLHGFASSCCTLKHPLISPFEHDTHTRIGLDLSCTSREPVENLLHGVGSTFISFSPPLVALTRPVPEVGVREPVLECSRTFSPLRFTAKFKSVNYNKTVITKAPLAPNFVKILQVAANSPTITIAPINWKTPGPASASKKPTLSVVIRDVSQDISAEEIATLCPSLSIVKAWRIVSRKSNRPTSFIRVLTTDKPCFQFGHGQAECTNKATCPKCPESYPPNRYPAKEPSCFSCNGPHPAWSHACPSFKQILVIDETPVLPVKIIEPPTAIAEPTDSDSDLENDTTITFMTKTLFDLFPMQRSKIQTILENTSKSVFNVVTKVSHYGHKIHLTFDHGGVALLVAQNLAPTPHTLPNHLNHLEAVAVNLHLQNMSILIISYYNRPQDSLSADLLRYAAQHNFAIVLGDFNARHTDFGDTLTNPNGRLLNSLLTTLPLCRLHNTDPTFLSHSGCSITDHILSTENFVPFFQGSPSAEVPKKVKKTNPQAPRQPQSIRARQTSDAKQTSGGEQNPADNHPRRGKIGAKTCIDGIRVNTVTVDDFRALTRLLDERKVPYHSFALLEQKTLRAVLRTVPCEIDIDDVRTDLEELGLAPIKVQKDKGAIFELKAVCHLSVTVERPHKKGTPSQCQCGLSHDTQLSKKTNDDAAKCANCGGAHTRATATTGRGPRETIRYPRSPHQALSHKNRPRDQNRDQQQTTHRKASRTQPRLKTPRPQPPPAGHRQATPRDRWFAEIVSVHPAQTSPWSTVGRSRLYGQIGRFRRRFICFAHRMMSPCGGQGWVALGKVKGNEMVTSGFGDGLWQRPRVGLSGRREPSPEGGRGAGLRAPEIRGADSSPKLTDSRCMVKRTVYEWMMRGVPVSGTDARCKTFLACGQEEDGGDCGLVPRRAFRQTAQSHRSVGNGSRGSQFMCGTKGGGKPIGLADALPRERTLSGNVDTLEAHRCGLTLLGQRGWGSLQIAFYNARGLRSSRNELEVFADDYDLDAFLVIETKLQPGTPDPNIRDFDLYRSDRTRGPGGGTAIYVRREIRHHQVALPVLQNLEATAVTIETATGPLTFISCYHPPRLLLRENDINEVLDSGTSVIAAGDFNAKHEAWGSRRANRNGRILIEHADNIDILIEAPPEPTYYDARDFHADTLDIALLKNQTTRTEIQPSKTRIGRASRKSSRKAYQIGSAVDRMEANRLGNEVKYALIDHRNDRWERKLESLTTEDNSIWRMAKALRSNKKPLPPNHGTRGLVFSNDVKAEAFADSLELQCRPNIADADLDHMETEREIEAGVPQGSVLLPTLYAIFTADISKPDGTKIPLYADDTAILTRLWSPELATQRLQSAVESLETWFRLWRIDVNPEKNSAILLTRRLHRPSGQIVILNRAIPWKTEAKYLGIKFDNHLRFNAQVEHVKTRAQTVRGKLNSLVCRRSKLSTKNKITIYRTIVRPAMMYGAAVWGNVSNTQLQKLQVMQNKFLRAAFNAPWFVRNAQLHREANLPTIREYLHDVNDDNHPNPLVRESVYVCSSDRTEVTPPVFREVFRCFYYRSRRTNISEYVSDFIPGQTPAPEDQLMRNQTGRTTCFIPPFPVIIRAKSYQTECISNSSVTVYQVHPGSASSVTPERYGRSATVRQRITRSRFRLFEGGVEEPVMDDVQPPQTNTEGESTHNLQAAPESVVTMSLDGALQPVLPTGGSATSILWPAALAAVLRSEEYLPTFSGDPDEDSEDFISEVREFFTTSANAALPERVKAKIAHRQLRGQAARENKFFATRDRCLNDVEARLREEFGVEANFRGLYQQFQRGSLGWEEPVEVFFASGCSRKHRKSDWSPEVGRSSTCCQGGYRVLEASTQETDPIKLAQDRRKIPTTVRANRLSATEASLPRVEVRIGQRTFQAILDSEASANFVSGRIFQAEDVTRQQLELASREAVSHTIRLVRDEQFHIRPYHPSQDKKGTLFECVSDMLASDAIERSPEMLCDFGTAQVYSSMDLKSGYWQIPMDPISKHLTTFATSDGTLYQYRVMPFGLKNVPATFQKPMTRVLAGLLGKCVHVYLNDIIVYSRTHEEHVSHLRQAFERLHEYGLHCAVEKCRFGVCELPYLGHVIGSKCNRPQEGHLRQIRDAPTPRIKKQLQSFLGLANWMREYVPRFSEIAAPLTDLLHKGKSFKRTTAAKEALLNLKEALDRPLVLHRPDPDLGFILQTHASGVGITAILFQEHESQRRITSYVSARLNVNEQEYLSIVCVVKKYRPYLEERPFVLRSDNKRLLWLNTTKESNAKLTRCALLLQEFNLRVEHVPGKENELPDLLSRQPSDDHVCKEAESKRRDPERAFAENYHIVDGSLVKQDGQRRLLWVQEAARPRVLQEFHDSPEAEHPGQDETYRALTRFYAWPTAQRDVRSCLMCATTKRGPVKAAVPLRAHTPQQPWQTIAIDFMGLYEVTPEGKRTPPVALPMLGSLGERACHLAGTGLPWRHERRTTCFILPFPALTFPALIRAKSYQTGRISNSSVTVHQVHPGSASSVTPERYDRPSTVRQSLVGDLNLEPPKFKPDAISTQPRCSVLTQAYLCQRYTAFAICYLQISRSISCG</sequence>
<feature type="region of interest" description="Disordered" evidence="8">
    <location>
        <begin position="555"/>
        <end position="601"/>
    </location>
</feature>
<dbReference type="GO" id="GO:0016787">
    <property type="term" value="F:hydrolase activity"/>
    <property type="evidence" value="ECO:0007669"/>
    <property type="project" value="UniProtKB-KW"/>
</dbReference>
<dbReference type="Gene3D" id="3.30.70.270">
    <property type="match status" value="2"/>
</dbReference>
<dbReference type="InterPro" id="IPR005135">
    <property type="entry name" value="Endo/exonuclease/phosphatase"/>
</dbReference>
<dbReference type="FunFam" id="3.30.70.270:FF:000020">
    <property type="entry name" value="Transposon Tf2-6 polyprotein-like Protein"/>
    <property type="match status" value="1"/>
</dbReference>
<feature type="compositionally biased region" description="Low complexity" evidence="8">
    <location>
        <begin position="736"/>
        <end position="745"/>
    </location>
</feature>
<evidence type="ECO:0000256" key="1">
    <source>
        <dbReference type="ARBA" id="ARBA00012493"/>
    </source>
</evidence>
<name>A0A8J6LLD3_TENMO</name>
<keyword evidence="7" id="KW-0695">RNA-directed DNA polymerase</keyword>
<dbReference type="InterPro" id="IPR000477">
    <property type="entry name" value="RT_dom"/>
</dbReference>
<keyword evidence="3" id="KW-0548">Nucleotidyltransferase</keyword>
<dbReference type="Pfam" id="PF17921">
    <property type="entry name" value="Integrase_H2C2"/>
    <property type="match status" value="1"/>
</dbReference>
<dbReference type="Pfam" id="PF07530">
    <property type="entry name" value="PRE_C2HC"/>
    <property type="match status" value="1"/>
</dbReference>
<dbReference type="CDD" id="cd01647">
    <property type="entry name" value="RT_LTR"/>
    <property type="match status" value="1"/>
</dbReference>
<feature type="region of interest" description="Disordered" evidence="8">
    <location>
        <begin position="883"/>
        <end position="917"/>
    </location>
</feature>
<feature type="region of interest" description="Disordered" evidence="8">
    <location>
        <begin position="736"/>
        <end position="807"/>
    </location>
</feature>
<dbReference type="InterPro" id="IPR043502">
    <property type="entry name" value="DNA/RNA_pol_sf"/>
</dbReference>
<dbReference type="InterPro" id="IPR041588">
    <property type="entry name" value="Integrase_H2C2"/>
</dbReference>
<dbReference type="InterPro" id="IPR041373">
    <property type="entry name" value="RT_RNaseH"/>
</dbReference>
<keyword evidence="4" id="KW-0540">Nuclease</keyword>
<dbReference type="EMBL" id="JABDTM020020481">
    <property type="protein sequence ID" value="KAH0817011.1"/>
    <property type="molecule type" value="Genomic_DNA"/>
</dbReference>
<accession>A0A8J6LLD3</accession>
<dbReference type="Proteomes" id="UP000719412">
    <property type="component" value="Unassembled WGS sequence"/>
</dbReference>
<reference evidence="10" key="1">
    <citation type="journal article" date="2020" name="J Insects Food Feed">
        <title>The yellow mealworm (Tenebrio molitor) genome: a resource for the emerging insects as food and feed industry.</title>
        <authorList>
            <person name="Eriksson T."/>
            <person name="Andere A."/>
            <person name="Kelstrup H."/>
            <person name="Emery V."/>
            <person name="Picard C."/>
        </authorList>
    </citation>
    <scope>NUCLEOTIDE SEQUENCE</scope>
    <source>
        <strain evidence="10">Stoneville</strain>
        <tissue evidence="10">Whole head</tissue>
    </source>
</reference>
<dbReference type="Pfam" id="PF17917">
    <property type="entry name" value="RT_RNaseH"/>
    <property type="match status" value="1"/>
</dbReference>
<dbReference type="PANTHER" id="PTHR37984:SF5">
    <property type="entry name" value="PROTEIN NYNRIN-LIKE"/>
    <property type="match status" value="1"/>
</dbReference>
<dbReference type="InterPro" id="IPR050951">
    <property type="entry name" value="Retrovirus_Pol_polyprotein"/>
</dbReference>
<reference evidence="10" key="2">
    <citation type="submission" date="2021-08" db="EMBL/GenBank/DDBJ databases">
        <authorList>
            <person name="Eriksson T."/>
        </authorList>
    </citation>
    <scope>NUCLEOTIDE SEQUENCE</scope>
    <source>
        <strain evidence="10">Stoneville</strain>
        <tissue evidence="10">Whole head</tissue>
    </source>
</reference>
<evidence type="ECO:0000313" key="11">
    <source>
        <dbReference type="Proteomes" id="UP000719412"/>
    </source>
</evidence>
<evidence type="ECO:0000256" key="7">
    <source>
        <dbReference type="ARBA" id="ARBA00022918"/>
    </source>
</evidence>
<evidence type="ECO:0000313" key="10">
    <source>
        <dbReference type="EMBL" id="KAH0817011.1"/>
    </source>
</evidence>
<evidence type="ECO:0000256" key="3">
    <source>
        <dbReference type="ARBA" id="ARBA00022695"/>
    </source>
</evidence>
<proteinExistence type="predicted"/>
<evidence type="ECO:0000256" key="5">
    <source>
        <dbReference type="ARBA" id="ARBA00022759"/>
    </source>
</evidence>
<comment type="caution">
    <text evidence="10">The sequence shown here is derived from an EMBL/GenBank/DDBJ whole genome shotgun (WGS) entry which is preliminary data.</text>
</comment>
<dbReference type="EC" id="2.7.7.49" evidence="1"/>
<keyword evidence="5" id="KW-0255">Endonuclease</keyword>
<evidence type="ECO:0000256" key="8">
    <source>
        <dbReference type="SAM" id="MobiDB-lite"/>
    </source>
</evidence>
<keyword evidence="11" id="KW-1185">Reference proteome</keyword>
<dbReference type="GO" id="GO:0003964">
    <property type="term" value="F:RNA-directed DNA polymerase activity"/>
    <property type="evidence" value="ECO:0007669"/>
    <property type="project" value="UniProtKB-KW"/>
</dbReference>
<organism evidence="10 11">
    <name type="scientific">Tenebrio molitor</name>
    <name type="common">Yellow mealworm beetle</name>
    <dbReference type="NCBI Taxonomy" id="7067"/>
    <lineage>
        <taxon>Eukaryota</taxon>
        <taxon>Metazoa</taxon>
        <taxon>Ecdysozoa</taxon>
        <taxon>Arthropoda</taxon>
        <taxon>Hexapoda</taxon>
        <taxon>Insecta</taxon>
        <taxon>Pterygota</taxon>
        <taxon>Neoptera</taxon>
        <taxon>Endopterygota</taxon>
        <taxon>Coleoptera</taxon>
        <taxon>Polyphaga</taxon>
        <taxon>Cucujiformia</taxon>
        <taxon>Tenebrionidae</taxon>
        <taxon>Tenebrio</taxon>
    </lineage>
</organism>
<dbReference type="SUPFAM" id="SSF56672">
    <property type="entry name" value="DNA/RNA polymerases"/>
    <property type="match status" value="1"/>
</dbReference>
<dbReference type="GO" id="GO:0004519">
    <property type="term" value="F:endonuclease activity"/>
    <property type="evidence" value="ECO:0007669"/>
    <property type="project" value="UniProtKB-KW"/>
</dbReference>
<dbReference type="InterPro" id="IPR043128">
    <property type="entry name" value="Rev_trsase/Diguanyl_cyclase"/>
</dbReference>
<keyword evidence="6" id="KW-0378">Hydrolase</keyword>
<dbReference type="PROSITE" id="PS50878">
    <property type="entry name" value="RT_POL"/>
    <property type="match status" value="1"/>
</dbReference>
<dbReference type="Gene3D" id="3.60.10.10">
    <property type="entry name" value="Endonuclease/exonuclease/phosphatase"/>
    <property type="match status" value="2"/>
</dbReference>
<evidence type="ECO:0000256" key="2">
    <source>
        <dbReference type="ARBA" id="ARBA00022679"/>
    </source>
</evidence>
<dbReference type="Pfam" id="PF14529">
    <property type="entry name" value="Exo_endo_phos_2"/>
    <property type="match status" value="2"/>
</dbReference>
<evidence type="ECO:0000256" key="6">
    <source>
        <dbReference type="ARBA" id="ARBA00022801"/>
    </source>
</evidence>
<keyword evidence="2" id="KW-0808">Transferase</keyword>
<dbReference type="SUPFAM" id="SSF56219">
    <property type="entry name" value="DNase I-like"/>
    <property type="match status" value="2"/>
</dbReference>
<gene>
    <name evidence="10" type="ORF">GEV33_005780</name>
</gene>
<dbReference type="Pfam" id="PF00078">
    <property type="entry name" value="RVT_1"/>
    <property type="match status" value="2"/>
</dbReference>
<feature type="domain" description="Reverse transcriptase" evidence="9">
    <location>
        <begin position="1982"/>
        <end position="2168"/>
    </location>
</feature>
<dbReference type="Gene3D" id="3.10.10.10">
    <property type="entry name" value="HIV Type 1 Reverse Transcriptase, subunit A, domain 1"/>
    <property type="match status" value="1"/>
</dbReference>
<protein>
    <recommendedName>
        <fullName evidence="1">RNA-directed DNA polymerase</fullName>
        <ecNumber evidence="1">2.7.7.49</ecNumber>
    </recommendedName>
</protein>
<dbReference type="Gene3D" id="1.10.340.70">
    <property type="match status" value="1"/>
</dbReference>
<dbReference type="InterPro" id="IPR036691">
    <property type="entry name" value="Endo/exonu/phosph_ase_sf"/>
</dbReference>
<dbReference type="InterPro" id="IPR006579">
    <property type="entry name" value="Pre_C2HC_dom"/>
</dbReference>
<dbReference type="CDD" id="cd09274">
    <property type="entry name" value="RNase_HI_RT_Ty3"/>
    <property type="match status" value="1"/>
</dbReference>